<dbReference type="AlphaFoldDB" id="A0A0P9PQK3"/>
<dbReference type="EMBL" id="RBQG01000280">
    <property type="protein sequence ID" value="RMP08832.1"/>
    <property type="molecule type" value="Genomic_DNA"/>
</dbReference>
<dbReference type="Proteomes" id="UP000269044">
    <property type="component" value="Unassembled WGS sequence"/>
</dbReference>
<sequence>MNKPREPSDSFFVPYSRPPSQDSINCFLATVESYCQQKELVESFDLAHFEHEFHIIDGANTDIIDGISALKIESAWECRDSVSMLSDRVIRRIRERHGLAISLEIINDKSAYLRRLEQMGFDAICIFDNYLMSESYYYKRWHGFSVCILNGYDPVTDRYGLLERKHGQSFASTKDMYQSADYFIESLGGSQIFHPISVPVTTVAAEIELRSDLERILKTYHDEDPYSGQKGLQLFSKTYPKLIEKNTPFLIHWSQRGYGERYANHRFFNALRTAGHSASASHQLHWEYISVLYKELGDLWRSFEMFHVYSVAHSNPAILKRNLPLLSSIISKEHQCMVALEKLHTLI</sequence>
<comment type="caution">
    <text evidence="2">The sequence shown here is derived from an EMBL/GenBank/DDBJ whole genome shotgun (WGS) entry which is preliminary data.</text>
</comment>
<evidence type="ECO:0000313" key="2">
    <source>
        <dbReference type="EMBL" id="RMQ28502.1"/>
    </source>
</evidence>
<evidence type="ECO:0000313" key="3">
    <source>
        <dbReference type="Proteomes" id="UP000267908"/>
    </source>
</evidence>
<accession>A0A0P9PQK3</accession>
<reference evidence="3 4" key="1">
    <citation type="submission" date="2018-08" db="EMBL/GenBank/DDBJ databases">
        <title>Recombination of ecologically and evolutionarily significant loci maintains genetic cohesion in the Pseudomonas syringae species complex.</title>
        <authorList>
            <person name="Dillon M."/>
            <person name="Thakur S."/>
            <person name="Almeida R.N.D."/>
            <person name="Weir B.S."/>
            <person name="Guttman D.S."/>
        </authorList>
    </citation>
    <scope>NUCLEOTIDE SEQUENCE [LARGE SCALE GENOMIC DNA]</scope>
    <source>
        <strain evidence="2 4">ICMP 13052</strain>
        <strain evidence="1 3">ICMP 4330</strain>
    </source>
</reference>
<name>A0A0P9PQK3_9PSED</name>
<dbReference type="Proteomes" id="UP000267908">
    <property type="component" value="Unassembled WGS sequence"/>
</dbReference>
<evidence type="ECO:0000313" key="1">
    <source>
        <dbReference type="EMBL" id="RMP08832.1"/>
    </source>
</evidence>
<organism evidence="2 4">
    <name type="scientific">Pseudomonas syringae pv. delphinii</name>
    <dbReference type="NCBI Taxonomy" id="192088"/>
    <lineage>
        <taxon>Bacteria</taxon>
        <taxon>Pseudomonadati</taxon>
        <taxon>Pseudomonadota</taxon>
        <taxon>Gammaproteobacteria</taxon>
        <taxon>Pseudomonadales</taxon>
        <taxon>Pseudomonadaceae</taxon>
        <taxon>Pseudomonas</taxon>
    </lineage>
</organism>
<proteinExistence type="predicted"/>
<evidence type="ECO:0000313" key="4">
    <source>
        <dbReference type="Proteomes" id="UP000269044"/>
    </source>
</evidence>
<protein>
    <submittedName>
        <fullName evidence="2">Uncharacterized protein</fullName>
    </submittedName>
</protein>
<gene>
    <name evidence="2" type="ORF">ALQ08_01358</name>
    <name evidence="1" type="ORF">ALQ28_00517</name>
</gene>
<dbReference type="EMBL" id="RBRA01000035">
    <property type="protein sequence ID" value="RMQ28502.1"/>
    <property type="molecule type" value="Genomic_DNA"/>
</dbReference>
<dbReference type="RefSeq" id="WP_057437317.1">
    <property type="nucleotide sequence ID" value="NZ_LJQH01000318.1"/>
</dbReference>